<dbReference type="PANTHER" id="PTHR43349:SF89">
    <property type="entry name" value="LEUCANTHOCYANIDIN REDUCTASE"/>
    <property type="match status" value="1"/>
</dbReference>
<sequence length="370" mass="40220">MACVSEATPLSLPASAGMKPRCRADGAKSGNGGSRVLIIGATGYIGRFVAEASVMSGKPTFILLRHGPAACPAKAQTVRALEDAGATIVHGSMQDRELMERILAELKIDVVISTVAGAGSILDQLHLIDAIRAVGTVKRFVPSEFGHDIDKAEPVEPALAMYKEKRMVRRAAEGLEIPCTYICCNSIAAWPYHDNTHPSEVPPPLDRFLIYGDGNIKAYFVAGTDIGKMTVKAVDDERTLNMTLHFRPVSNFLTLNEMASLWEKKIKRTLSRATMTEDDLLNLAKENRIPESIVAALTHDIFIKGCQFGFSIDGPHDVEVGQLYPDEPLRSISDCFDDYLQEIVPEIVGPMEIVAAEPQNSLSVPLTCIS</sequence>
<dbReference type="InterPro" id="IPR008030">
    <property type="entry name" value="NmrA-like"/>
</dbReference>
<dbReference type="Gene3D" id="3.40.50.720">
    <property type="entry name" value="NAD(P)-binding Rossmann-like Domain"/>
    <property type="match status" value="1"/>
</dbReference>
<name>W1NK33_AMBTC</name>
<dbReference type="SUPFAM" id="SSF51735">
    <property type="entry name" value="NAD(P)-binding Rossmann-fold domains"/>
    <property type="match status" value="1"/>
</dbReference>
<dbReference type="InterPro" id="IPR050608">
    <property type="entry name" value="NmrA-type/Isoflavone_red_sf"/>
</dbReference>
<protein>
    <recommendedName>
        <fullName evidence="3">NmrA-like domain-containing protein</fullName>
    </recommendedName>
</protein>
<reference evidence="5" key="1">
    <citation type="journal article" date="2013" name="Science">
        <title>The Amborella genome and the evolution of flowering plants.</title>
        <authorList>
            <consortium name="Amborella Genome Project"/>
        </authorList>
    </citation>
    <scope>NUCLEOTIDE SEQUENCE [LARGE SCALE GENOMIC DNA]</scope>
</reference>
<dbReference type="InterPro" id="IPR045312">
    <property type="entry name" value="PCBER-like"/>
</dbReference>
<feature type="domain" description="NmrA-like" evidence="3">
    <location>
        <begin position="34"/>
        <end position="327"/>
    </location>
</feature>
<dbReference type="CDD" id="cd05259">
    <property type="entry name" value="PCBER_SDR_a"/>
    <property type="match status" value="1"/>
</dbReference>
<dbReference type="EMBL" id="KI397373">
    <property type="protein sequence ID" value="ERM95821.1"/>
    <property type="molecule type" value="Genomic_DNA"/>
</dbReference>
<evidence type="ECO:0000259" key="3">
    <source>
        <dbReference type="Pfam" id="PF05368"/>
    </source>
</evidence>
<dbReference type="Gene3D" id="3.90.25.10">
    <property type="entry name" value="UDP-galactose 4-epimerase, domain 1"/>
    <property type="match status" value="1"/>
</dbReference>
<dbReference type="GO" id="GO:0009807">
    <property type="term" value="P:lignan biosynthetic process"/>
    <property type="evidence" value="ECO:0000318"/>
    <property type="project" value="GO_Central"/>
</dbReference>
<dbReference type="OMA" id="PYYDNCH"/>
<dbReference type="Gramene" id="ERM95821">
    <property type="protein sequence ID" value="ERM95821"/>
    <property type="gene ID" value="AMTR_s00060p00066070"/>
</dbReference>
<evidence type="ECO:0000313" key="4">
    <source>
        <dbReference type="EMBL" id="ERM95821.1"/>
    </source>
</evidence>
<dbReference type="HOGENOM" id="CLU_060833_0_1_1"/>
<dbReference type="InterPro" id="IPR036291">
    <property type="entry name" value="NAD(P)-bd_dom_sf"/>
</dbReference>
<evidence type="ECO:0000256" key="2">
    <source>
        <dbReference type="ARBA" id="ARBA00023002"/>
    </source>
</evidence>
<dbReference type="Pfam" id="PF05368">
    <property type="entry name" value="NmrA"/>
    <property type="match status" value="1"/>
</dbReference>
<accession>W1NK33</accession>
<dbReference type="GO" id="GO:0050664">
    <property type="term" value="F:oxidoreductase activity, acting on NAD(P)H, oxygen as acceptor"/>
    <property type="evidence" value="ECO:0000318"/>
    <property type="project" value="GO_Central"/>
</dbReference>
<keyword evidence="1" id="KW-0521">NADP</keyword>
<dbReference type="STRING" id="13333.W1NK33"/>
<organism evidence="4 5">
    <name type="scientific">Amborella trichopoda</name>
    <dbReference type="NCBI Taxonomy" id="13333"/>
    <lineage>
        <taxon>Eukaryota</taxon>
        <taxon>Viridiplantae</taxon>
        <taxon>Streptophyta</taxon>
        <taxon>Embryophyta</taxon>
        <taxon>Tracheophyta</taxon>
        <taxon>Spermatophyta</taxon>
        <taxon>Magnoliopsida</taxon>
        <taxon>Amborellales</taxon>
        <taxon>Amborellaceae</taxon>
        <taxon>Amborella</taxon>
    </lineage>
</organism>
<dbReference type="PANTHER" id="PTHR43349">
    <property type="entry name" value="PINORESINOL REDUCTASE-RELATED"/>
    <property type="match status" value="1"/>
</dbReference>
<dbReference type="Proteomes" id="UP000017836">
    <property type="component" value="Unassembled WGS sequence"/>
</dbReference>
<dbReference type="eggNOG" id="ENOG502QR3U">
    <property type="taxonomic scope" value="Eukaryota"/>
</dbReference>
<keyword evidence="2" id="KW-0560">Oxidoreductase</keyword>
<keyword evidence="5" id="KW-1185">Reference proteome</keyword>
<evidence type="ECO:0000256" key="1">
    <source>
        <dbReference type="ARBA" id="ARBA00022857"/>
    </source>
</evidence>
<proteinExistence type="predicted"/>
<dbReference type="AlphaFoldDB" id="W1NK33"/>
<evidence type="ECO:0000313" key="5">
    <source>
        <dbReference type="Proteomes" id="UP000017836"/>
    </source>
</evidence>
<gene>
    <name evidence="4" type="ORF">AMTR_s00060p00066070</name>
</gene>